<dbReference type="Pfam" id="PF04093">
    <property type="entry name" value="MreD"/>
    <property type="match status" value="1"/>
</dbReference>
<evidence type="ECO:0000256" key="7">
    <source>
        <dbReference type="ARBA" id="ARBA00023136"/>
    </source>
</evidence>
<evidence type="ECO:0000256" key="6">
    <source>
        <dbReference type="ARBA" id="ARBA00022989"/>
    </source>
</evidence>
<proteinExistence type="inferred from homology"/>
<name>A0AAE9XGN8_9ENTE</name>
<evidence type="ECO:0000313" key="10">
    <source>
        <dbReference type="Proteomes" id="UP001179600"/>
    </source>
</evidence>
<dbReference type="GO" id="GO:0005886">
    <property type="term" value="C:plasma membrane"/>
    <property type="evidence" value="ECO:0007669"/>
    <property type="project" value="UniProtKB-SubCell"/>
</dbReference>
<keyword evidence="4 8" id="KW-0812">Transmembrane</keyword>
<evidence type="ECO:0000313" key="9">
    <source>
        <dbReference type="EMBL" id="WCG23371.1"/>
    </source>
</evidence>
<dbReference type="EMBL" id="CP116507">
    <property type="protein sequence ID" value="WCG23371.1"/>
    <property type="molecule type" value="Genomic_DNA"/>
</dbReference>
<dbReference type="RefSeq" id="WP_222317178.1">
    <property type="nucleotide sequence ID" value="NZ_CP081833.1"/>
</dbReference>
<dbReference type="Proteomes" id="UP001179600">
    <property type="component" value="Chromosome"/>
</dbReference>
<sequence length="171" mass="19879">MRETIWKGIYPILLGVMMLADAQISNVLRIATKNEVFLNSHLFLIGLILGCFYYSRRYMMSIAIVLGLIFDMYYYGILGINTVSFPLTVMLIYFVFTYIKPSISMIFISLVIFITIMDSSIYIIQLIFNLIQSNTQAFIVRQLGPTMLLNMVFFILLAYPIQKMIKNRDYL</sequence>
<evidence type="ECO:0000256" key="5">
    <source>
        <dbReference type="ARBA" id="ARBA00022960"/>
    </source>
</evidence>
<feature type="transmembrane region" description="Helical" evidence="8">
    <location>
        <begin position="36"/>
        <end position="54"/>
    </location>
</feature>
<protein>
    <submittedName>
        <fullName evidence="9">Rod shape-determining protein MreD</fullName>
    </submittedName>
</protein>
<reference evidence="9" key="1">
    <citation type="submission" date="2023-01" db="EMBL/GenBank/DDBJ databases">
        <title>Oxazolidinone resistance genes in florfenicol resistant enterococci from beef cattle and veal calves at slaughter.</title>
        <authorList>
            <person name="Biggel M."/>
        </authorList>
    </citation>
    <scope>NUCLEOTIDE SEQUENCE</scope>
    <source>
        <strain evidence="9">K204-1</strain>
    </source>
</reference>
<dbReference type="InterPro" id="IPR007227">
    <property type="entry name" value="Cell_shape_determining_MreD"/>
</dbReference>
<feature type="transmembrane region" description="Helical" evidence="8">
    <location>
        <begin position="106"/>
        <end position="131"/>
    </location>
</feature>
<comment type="subcellular location">
    <subcellularLocation>
        <location evidence="1">Cell membrane</location>
        <topology evidence="1">Multi-pass membrane protein</topology>
    </subcellularLocation>
</comment>
<evidence type="ECO:0000256" key="2">
    <source>
        <dbReference type="ARBA" id="ARBA00007776"/>
    </source>
</evidence>
<comment type="similarity">
    <text evidence="2">Belongs to the MreD family.</text>
</comment>
<keyword evidence="3" id="KW-1003">Cell membrane</keyword>
<evidence type="ECO:0000256" key="3">
    <source>
        <dbReference type="ARBA" id="ARBA00022475"/>
    </source>
</evidence>
<feature type="transmembrane region" description="Helical" evidence="8">
    <location>
        <begin position="143"/>
        <end position="161"/>
    </location>
</feature>
<feature type="transmembrane region" description="Helical" evidence="8">
    <location>
        <begin position="83"/>
        <end position="99"/>
    </location>
</feature>
<keyword evidence="6 8" id="KW-1133">Transmembrane helix</keyword>
<evidence type="ECO:0000256" key="4">
    <source>
        <dbReference type="ARBA" id="ARBA00022692"/>
    </source>
</evidence>
<organism evidence="9 10">
    <name type="scientific">Vagococcus lutrae</name>
    <dbReference type="NCBI Taxonomy" id="81947"/>
    <lineage>
        <taxon>Bacteria</taxon>
        <taxon>Bacillati</taxon>
        <taxon>Bacillota</taxon>
        <taxon>Bacilli</taxon>
        <taxon>Lactobacillales</taxon>
        <taxon>Enterococcaceae</taxon>
        <taxon>Vagococcus</taxon>
    </lineage>
</organism>
<evidence type="ECO:0000256" key="1">
    <source>
        <dbReference type="ARBA" id="ARBA00004651"/>
    </source>
</evidence>
<dbReference type="GO" id="GO:0008360">
    <property type="term" value="P:regulation of cell shape"/>
    <property type="evidence" value="ECO:0007669"/>
    <property type="project" value="UniProtKB-KW"/>
</dbReference>
<evidence type="ECO:0000256" key="8">
    <source>
        <dbReference type="SAM" id="Phobius"/>
    </source>
</evidence>
<keyword evidence="7 8" id="KW-0472">Membrane</keyword>
<keyword evidence="5" id="KW-0133">Cell shape</keyword>
<dbReference type="NCBIfam" id="TIGR03426">
    <property type="entry name" value="shape_MreD"/>
    <property type="match status" value="1"/>
</dbReference>
<gene>
    <name evidence="9" type="primary">mreD</name>
    <name evidence="9" type="ORF">PML95_03780</name>
</gene>
<dbReference type="AlphaFoldDB" id="A0AAE9XGN8"/>
<accession>A0AAE9XGN8</accession>